<evidence type="ECO:0000313" key="2">
    <source>
        <dbReference type="EMBL" id="KKM93545.1"/>
    </source>
</evidence>
<dbReference type="InterPro" id="IPR025109">
    <property type="entry name" value="DUF4031"/>
</dbReference>
<dbReference type="Pfam" id="PF13223">
    <property type="entry name" value="DUF4031"/>
    <property type="match status" value="1"/>
</dbReference>
<evidence type="ECO:0000259" key="1">
    <source>
        <dbReference type="Pfam" id="PF13223"/>
    </source>
</evidence>
<protein>
    <recommendedName>
        <fullName evidence="1">DUF4031 domain-containing protein</fullName>
    </recommendedName>
</protein>
<proteinExistence type="predicted"/>
<accession>A0A0F9NXF1</accession>
<organism evidence="2">
    <name type="scientific">marine sediment metagenome</name>
    <dbReference type="NCBI Taxonomy" id="412755"/>
    <lineage>
        <taxon>unclassified sequences</taxon>
        <taxon>metagenomes</taxon>
        <taxon>ecological metagenomes</taxon>
    </lineage>
</organism>
<dbReference type="EMBL" id="LAZR01006252">
    <property type="protein sequence ID" value="KKM93545.1"/>
    <property type="molecule type" value="Genomic_DNA"/>
</dbReference>
<reference evidence="2" key="1">
    <citation type="journal article" date="2015" name="Nature">
        <title>Complex archaea that bridge the gap between prokaryotes and eukaryotes.</title>
        <authorList>
            <person name="Spang A."/>
            <person name="Saw J.H."/>
            <person name="Jorgensen S.L."/>
            <person name="Zaremba-Niedzwiedzka K."/>
            <person name="Martijn J."/>
            <person name="Lind A.E."/>
            <person name="van Eijk R."/>
            <person name="Schleper C."/>
            <person name="Guy L."/>
            <person name="Ettema T.J."/>
        </authorList>
    </citation>
    <scope>NUCLEOTIDE SEQUENCE</scope>
</reference>
<dbReference type="AlphaFoldDB" id="A0A0F9NXF1"/>
<comment type="caution">
    <text evidence="2">The sequence shown here is derived from an EMBL/GenBank/DDBJ whole genome shotgun (WGS) entry which is preliminary data.</text>
</comment>
<gene>
    <name evidence="2" type="ORF">LCGC14_1207360</name>
</gene>
<sequence length="91" mass="10493">MTVYVDNARIPFGRMLMSHMMADTLDELHEMAVKLGLRRWFQDHPGSQHYDLSVSKREEAISRGAVAVSSREFVQLMVIDNREPPTELLHP</sequence>
<feature type="domain" description="DUF4031" evidence="1">
    <location>
        <begin position="3"/>
        <end position="77"/>
    </location>
</feature>
<name>A0A0F9NXF1_9ZZZZ</name>